<dbReference type="Gene3D" id="1.10.530.10">
    <property type="match status" value="1"/>
</dbReference>
<evidence type="ECO:0000256" key="4">
    <source>
        <dbReference type="ARBA" id="ARBA00032108"/>
    </source>
</evidence>
<feature type="domain" description="LysM" evidence="5">
    <location>
        <begin position="251"/>
        <end position="294"/>
    </location>
</feature>
<dbReference type="PANTHER" id="PTHR33308:SF9">
    <property type="entry name" value="PEPTIDOGLYCAN HYDROLASE FLGJ"/>
    <property type="match status" value="1"/>
</dbReference>
<dbReference type="InterPro" id="IPR018392">
    <property type="entry name" value="LysM"/>
</dbReference>
<dbReference type="InterPro" id="IPR002901">
    <property type="entry name" value="MGlyc_endo_b_GlcNAc-like_dom"/>
</dbReference>
<evidence type="ECO:0000313" key="7">
    <source>
        <dbReference type="Proteomes" id="UP001500841"/>
    </source>
</evidence>
<dbReference type="Pfam" id="PF01476">
    <property type="entry name" value="LysM"/>
    <property type="match status" value="1"/>
</dbReference>
<keyword evidence="3" id="KW-0378">Hydrolase</keyword>
<sequence>MTNAKPRAIACWQIIGCFLIAPIFLMSCSAHRRAVSKAPGIRLISNNEASRNNDIIKKERKDAIAAFVPYTVASYIDRFKTIAIKEMNLYGIPASITLAQGLFESGFGNGDLAKIANNHFGIKCTSDWKGRSYYRDDDQVNDCFRVYDNPEDSYRDHSEFLKRKRYAPLFELDKNDYKGWAYGLKQAGYATNPKYPDLLIGIIEKYHLDQYDRPEGQIQKIKREDRVLAQINQNIGKAVKDSLIQSTPSAKLYTIKTGDTLYNVSRRFGLTVDELKALNNMSDNIIKVGQTLIIAK</sequence>
<gene>
    <name evidence="6" type="ORF">GCM10022392_30680</name>
</gene>
<reference evidence="7" key="1">
    <citation type="journal article" date="2019" name="Int. J. Syst. Evol. Microbiol.">
        <title>The Global Catalogue of Microorganisms (GCM) 10K type strain sequencing project: providing services to taxonomists for standard genome sequencing and annotation.</title>
        <authorList>
            <consortium name="The Broad Institute Genomics Platform"/>
            <consortium name="The Broad Institute Genome Sequencing Center for Infectious Disease"/>
            <person name="Wu L."/>
            <person name="Ma J."/>
        </authorList>
    </citation>
    <scope>NUCLEOTIDE SEQUENCE [LARGE SCALE GENOMIC DNA]</scope>
    <source>
        <strain evidence="7">JCM 17085</strain>
    </source>
</reference>
<dbReference type="Proteomes" id="UP001500841">
    <property type="component" value="Unassembled WGS sequence"/>
</dbReference>
<keyword evidence="2" id="KW-0081">Bacteriolytic enzyme</keyword>
<organism evidence="6 7">
    <name type="scientific">Mucilaginibacter panaciglaebae</name>
    <dbReference type="NCBI Taxonomy" id="502331"/>
    <lineage>
        <taxon>Bacteria</taxon>
        <taxon>Pseudomonadati</taxon>
        <taxon>Bacteroidota</taxon>
        <taxon>Sphingobacteriia</taxon>
        <taxon>Sphingobacteriales</taxon>
        <taxon>Sphingobacteriaceae</taxon>
        <taxon>Mucilaginibacter</taxon>
    </lineage>
</organism>
<proteinExistence type="predicted"/>
<keyword evidence="7" id="KW-1185">Reference proteome</keyword>
<evidence type="ECO:0000256" key="3">
    <source>
        <dbReference type="ARBA" id="ARBA00022801"/>
    </source>
</evidence>
<dbReference type="PANTHER" id="PTHR33308">
    <property type="entry name" value="PEPTIDOGLYCAN HYDROLASE FLGJ"/>
    <property type="match status" value="1"/>
</dbReference>
<dbReference type="InterPro" id="IPR051056">
    <property type="entry name" value="Glycosyl_Hydrolase_73"/>
</dbReference>
<dbReference type="SMART" id="SM00047">
    <property type="entry name" value="LYZ2"/>
    <property type="match status" value="1"/>
</dbReference>
<accession>A0ABP7X3T8</accession>
<dbReference type="EMBL" id="BAABCV010000012">
    <property type="protein sequence ID" value="GAA4103259.1"/>
    <property type="molecule type" value="Genomic_DNA"/>
</dbReference>
<dbReference type="Gene3D" id="3.10.350.10">
    <property type="entry name" value="LysM domain"/>
    <property type="match status" value="1"/>
</dbReference>
<keyword evidence="1" id="KW-0929">Antimicrobial</keyword>
<dbReference type="Pfam" id="PF01832">
    <property type="entry name" value="Glucosaminidase"/>
    <property type="match status" value="1"/>
</dbReference>
<dbReference type="RefSeq" id="WP_345106482.1">
    <property type="nucleotide sequence ID" value="NZ_BAABCV010000012.1"/>
</dbReference>
<dbReference type="PROSITE" id="PS51257">
    <property type="entry name" value="PROKAR_LIPOPROTEIN"/>
    <property type="match status" value="1"/>
</dbReference>
<dbReference type="InterPro" id="IPR036779">
    <property type="entry name" value="LysM_dom_sf"/>
</dbReference>
<evidence type="ECO:0000313" key="6">
    <source>
        <dbReference type="EMBL" id="GAA4103259.1"/>
    </source>
</evidence>
<dbReference type="SMART" id="SM00257">
    <property type="entry name" value="LysM"/>
    <property type="match status" value="1"/>
</dbReference>
<comment type="caution">
    <text evidence="6">The sequence shown here is derived from an EMBL/GenBank/DDBJ whole genome shotgun (WGS) entry which is preliminary data.</text>
</comment>
<dbReference type="SUPFAM" id="SSF54106">
    <property type="entry name" value="LysM domain"/>
    <property type="match status" value="1"/>
</dbReference>
<dbReference type="PROSITE" id="PS51782">
    <property type="entry name" value="LYSM"/>
    <property type="match status" value="1"/>
</dbReference>
<dbReference type="CDD" id="cd00118">
    <property type="entry name" value="LysM"/>
    <property type="match status" value="1"/>
</dbReference>
<protein>
    <recommendedName>
        <fullName evidence="4">Peptidoglycan hydrolase</fullName>
    </recommendedName>
</protein>
<evidence type="ECO:0000256" key="1">
    <source>
        <dbReference type="ARBA" id="ARBA00022529"/>
    </source>
</evidence>
<evidence type="ECO:0000256" key="2">
    <source>
        <dbReference type="ARBA" id="ARBA00022638"/>
    </source>
</evidence>
<evidence type="ECO:0000259" key="5">
    <source>
        <dbReference type="PROSITE" id="PS51782"/>
    </source>
</evidence>
<name>A0ABP7X3T8_9SPHI</name>